<proteinExistence type="inferred from homology"/>
<keyword evidence="7" id="KW-1185">Reference proteome</keyword>
<evidence type="ECO:0000256" key="3">
    <source>
        <dbReference type="ARBA" id="ARBA00037324"/>
    </source>
</evidence>
<dbReference type="InterPro" id="IPR011948">
    <property type="entry name" value="Dullard_phosphatase"/>
</dbReference>
<dbReference type="CDD" id="cd07521">
    <property type="entry name" value="HAD_FCP1-like"/>
    <property type="match status" value="1"/>
</dbReference>
<dbReference type="GO" id="GO:0005634">
    <property type="term" value="C:nucleus"/>
    <property type="evidence" value="ECO:0007669"/>
    <property type="project" value="UniProtKB-ARBA"/>
</dbReference>
<evidence type="ECO:0000256" key="2">
    <source>
        <dbReference type="ARBA" id="ARBA00022912"/>
    </source>
</evidence>
<dbReference type="Pfam" id="PF03031">
    <property type="entry name" value="NIF"/>
    <property type="match status" value="1"/>
</dbReference>
<dbReference type="InterPro" id="IPR023214">
    <property type="entry name" value="HAD_sf"/>
</dbReference>
<evidence type="ECO:0000259" key="5">
    <source>
        <dbReference type="PROSITE" id="PS50969"/>
    </source>
</evidence>
<evidence type="ECO:0000313" key="6">
    <source>
        <dbReference type="EMBL" id="KAL3739592.1"/>
    </source>
</evidence>
<gene>
    <name evidence="6" type="ORF">ACJRO7_020927</name>
</gene>
<dbReference type="NCBIfam" id="TIGR02251">
    <property type="entry name" value="HIF-SF_euk"/>
    <property type="match status" value="1"/>
</dbReference>
<keyword evidence="2" id="KW-0904">Protein phosphatase</keyword>
<dbReference type="PANTHER" id="PTHR12210">
    <property type="entry name" value="DULLARD PROTEIN PHOSPHATASE"/>
    <property type="match status" value="1"/>
</dbReference>
<organism evidence="6 7">
    <name type="scientific">Eucalyptus globulus</name>
    <name type="common">Tasmanian blue gum</name>
    <dbReference type="NCBI Taxonomy" id="34317"/>
    <lineage>
        <taxon>Eukaryota</taxon>
        <taxon>Viridiplantae</taxon>
        <taxon>Streptophyta</taxon>
        <taxon>Embryophyta</taxon>
        <taxon>Tracheophyta</taxon>
        <taxon>Spermatophyta</taxon>
        <taxon>Magnoliopsida</taxon>
        <taxon>eudicotyledons</taxon>
        <taxon>Gunneridae</taxon>
        <taxon>Pentapetalae</taxon>
        <taxon>rosids</taxon>
        <taxon>malvids</taxon>
        <taxon>Myrtales</taxon>
        <taxon>Myrtaceae</taxon>
        <taxon>Myrtoideae</taxon>
        <taxon>Eucalypteae</taxon>
        <taxon>Eucalyptus</taxon>
    </lineage>
</organism>
<dbReference type="SUPFAM" id="SSF56784">
    <property type="entry name" value="HAD-like"/>
    <property type="match status" value="1"/>
</dbReference>
<dbReference type="GO" id="GO:0004721">
    <property type="term" value="F:phosphoprotein phosphatase activity"/>
    <property type="evidence" value="ECO:0007669"/>
    <property type="project" value="UniProtKB-KW"/>
</dbReference>
<comment type="similarity">
    <text evidence="4">Belongs to the CTDSPL2 family.</text>
</comment>
<protein>
    <recommendedName>
        <fullName evidence="5">FCP1 homology domain-containing protein</fullName>
    </recommendedName>
</protein>
<evidence type="ECO:0000256" key="1">
    <source>
        <dbReference type="ARBA" id="ARBA00022801"/>
    </source>
</evidence>
<dbReference type="EMBL" id="JBJKBG010000005">
    <property type="protein sequence ID" value="KAL3739592.1"/>
    <property type="molecule type" value="Genomic_DNA"/>
</dbReference>
<dbReference type="FunFam" id="3.40.50.1000:FF:000015">
    <property type="entry name" value="CTD small phosphatase-like protein 2"/>
    <property type="match status" value="1"/>
</dbReference>
<keyword evidence="1" id="KW-0378">Hydrolase</keyword>
<comment type="caution">
    <text evidence="6">The sequence shown here is derived from an EMBL/GenBank/DDBJ whole genome shotgun (WGS) entry which is preliminary data.</text>
</comment>
<name>A0ABD3KJR3_EUCGL</name>
<dbReference type="SMART" id="SM00577">
    <property type="entry name" value="CPDc"/>
    <property type="match status" value="1"/>
</dbReference>
<dbReference type="Gene3D" id="3.40.50.1000">
    <property type="entry name" value="HAD superfamily/HAD-like"/>
    <property type="match status" value="1"/>
</dbReference>
<dbReference type="InterPro" id="IPR050365">
    <property type="entry name" value="TIM50"/>
</dbReference>
<dbReference type="InterPro" id="IPR036412">
    <property type="entry name" value="HAD-like_sf"/>
</dbReference>
<evidence type="ECO:0000256" key="4">
    <source>
        <dbReference type="ARBA" id="ARBA00038355"/>
    </source>
</evidence>
<sequence length="478" mass="53239">MPALRMKSTPGKASLREANGLCVCPKSCKVSKKSCSDFSTTQQTAESDFSSLGFLTDREVATQDSDCNGAIAKLEQLDEEKSYLEKQVSFLADSSSSGKMEPSHSSPTNLETIFSPILEPDELLSIESVSFDLAGSTCDFGVALLEADESFQNKGSCDYQSCSISDFYISDMFITGLRPDDVTMDDDDATGLMPLTGYEGDESSMLFDVSDKYMMVPLVGSTLIASAVEDTKSHEQGTVDPDGPSFYMSMDQMRCYNSESECHSDLDEAECFDPHLFIRTLPDLSDEVSSFQPTALHKEMQKRKSVTLVLDLDETLVHSTLEPCDDADFTFTVFFNMKEHTVYVKKRPYLQTFLERVADLFNVVIFTASQSIYAEQLLDILDPYQKLISRRVYRESCTFCDGTYTKDLTILGVDLAKVAIIDNSPQVFRLQVNNGIPIKSWFDDPSDCALVSLLPFLETLVEADDVRPIIARRFGNKE</sequence>
<dbReference type="Proteomes" id="UP001634007">
    <property type="component" value="Unassembled WGS sequence"/>
</dbReference>
<dbReference type="EMBL" id="JBJKBG010000005">
    <property type="protein sequence ID" value="KAL3739594.1"/>
    <property type="molecule type" value="Genomic_DNA"/>
</dbReference>
<dbReference type="PROSITE" id="PS50969">
    <property type="entry name" value="FCP1"/>
    <property type="match status" value="1"/>
</dbReference>
<reference evidence="6 7" key="1">
    <citation type="submission" date="2024-11" db="EMBL/GenBank/DDBJ databases">
        <title>Chromosome-level genome assembly of Eucalyptus globulus Labill. provides insights into its genome evolution.</title>
        <authorList>
            <person name="Li X."/>
        </authorList>
    </citation>
    <scope>NUCLEOTIDE SEQUENCE [LARGE SCALE GENOMIC DNA]</scope>
    <source>
        <strain evidence="6">CL2024</strain>
        <tissue evidence="6">Fresh tender leaves</tissue>
    </source>
</reference>
<dbReference type="AlphaFoldDB" id="A0ABD3KJR3"/>
<comment type="function">
    <text evidence="3">Probable phosphatase.</text>
</comment>
<feature type="domain" description="FCP1 homology" evidence="5">
    <location>
        <begin position="301"/>
        <end position="460"/>
    </location>
</feature>
<evidence type="ECO:0000313" key="7">
    <source>
        <dbReference type="Proteomes" id="UP001634007"/>
    </source>
</evidence>
<accession>A0ABD3KJR3</accession>
<dbReference type="InterPro" id="IPR004274">
    <property type="entry name" value="FCP1_dom"/>
</dbReference>